<dbReference type="EMBL" id="JARKIB010000018">
    <property type="protein sequence ID" value="KAJ7769408.1"/>
    <property type="molecule type" value="Genomic_DNA"/>
</dbReference>
<feature type="non-terminal residue" evidence="2">
    <location>
        <position position="1"/>
    </location>
</feature>
<protein>
    <submittedName>
        <fullName evidence="2">Uncharacterized protein</fullName>
    </submittedName>
</protein>
<organism evidence="2 3">
    <name type="scientific">Mycena metata</name>
    <dbReference type="NCBI Taxonomy" id="1033252"/>
    <lineage>
        <taxon>Eukaryota</taxon>
        <taxon>Fungi</taxon>
        <taxon>Dikarya</taxon>
        <taxon>Basidiomycota</taxon>
        <taxon>Agaricomycotina</taxon>
        <taxon>Agaricomycetes</taxon>
        <taxon>Agaricomycetidae</taxon>
        <taxon>Agaricales</taxon>
        <taxon>Marasmiineae</taxon>
        <taxon>Mycenaceae</taxon>
        <taxon>Mycena</taxon>
    </lineage>
</organism>
<keyword evidence="3" id="KW-1185">Reference proteome</keyword>
<evidence type="ECO:0000313" key="2">
    <source>
        <dbReference type="EMBL" id="KAJ7769408.1"/>
    </source>
</evidence>
<proteinExistence type="predicted"/>
<feature type="region of interest" description="Disordered" evidence="1">
    <location>
        <begin position="98"/>
        <end position="125"/>
    </location>
</feature>
<dbReference type="Proteomes" id="UP001215598">
    <property type="component" value="Unassembled WGS sequence"/>
</dbReference>
<evidence type="ECO:0000313" key="3">
    <source>
        <dbReference type="Proteomes" id="UP001215598"/>
    </source>
</evidence>
<evidence type="ECO:0000256" key="1">
    <source>
        <dbReference type="SAM" id="MobiDB-lite"/>
    </source>
</evidence>
<name>A0AAD7JRT1_9AGAR</name>
<dbReference type="AlphaFoldDB" id="A0AAD7JRT1"/>
<sequence length="201" mass="22541">SGARQVFSRSEYGWVGKVFFAERVWVDASYFWGMPPSLVTASATITTLLSASDPNVARPFHVDPRRHPPLARYIPHVTRYIPLPPTSGSSGPPIRFHHRHTPTHGLSAPTRQQPLRPRPRSATPASTTIDTAAHIHSTPYVHAQIHSQSTPLSARHERIHFPPFAASIPHPFDDTLIDNVHSSHTYAYRTTPAQRHIQFHD</sequence>
<reference evidence="2" key="1">
    <citation type="submission" date="2023-03" db="EMBL/GenBank/DDBJ databases">
        <title>Massive genome expansion in bonnet fungi (Mycena s.s.) driven by repeated elements and novel gene families across ecological guilds.</title>
        <authorList>
            <consortium name="Lawrence Berkeley National Laboratory"/>
            <person name="Harder C.B."/>
            <person name="Miyauchi S."/>
            <person name="Viragh M."/>
            <person name="Kuo A."/>
            <person name="Thoen E."/>
            <person name="Andreopoulos B."/>
            <person name="Lu D."/>
            <person name="Skrede I."/>
            <person name="Drula E."/>
            <person name="Henrissat B."/>
            <person name="Morin E."/>
            <person name="Kohler A."/>
            <person name="Barry K."/>
            <person name="LaButti K."/>
            <person name="Morin E."/>
            <person name="Salamov A."/>
            <person name="Lipzen A."/>
            <person name="Mereny Z."/>
            <person name="Hegedus B."/>
            <person name="Baldrian P."/>
            <person name="Stursova M."/>
            <person name="Weitz H."/>
            <person name="Taylor A."/>
            <person name="Grigoriev I.V."/>
            <person name="Nagy L.G."/>
            <person name="Martin F."/>
            <person name="Kauserud H."/>
        </authorList>
    </citation>
    <scope>NUCLEOTIDE SEQUENCE</scope>
    <source>
        <strain evidence="2">CBHHK182m</strain>
    </source>
</reference>
<comment type="caution">
    <text evidence="2">The sequence shown here is derived from an EMBL/GenBank/DDBJ whole genome shotgun (WGS) entry which is preliminary data.</text>
</comment>
<accession>A0AAD7JRT1</accession>
<gene>
    <name evidence="2" type="ORF">B0H16DRAFT_1778969</name>
</gene>